<evidence type="ECO:0000313" key="1">
    <source>
        <dbReference type="EMBL" id="ABJ15608.1"/>
    </source>
</evidence>
<reference evidence="1 2" key="1">
    <citation type="journal article" date="2006" name="Genome Biol.">
        <title>Genomic analysis reveals that Pseudomonas aeruginosa virulence is combinatorial.</title>
        <authorList>
            <person name="Lee D.G."/>
            <person name="Urbach J.M."/>
            <person name="Wu G."/>
            <person name="Liberati N.T."/>
            <person name="Feinbaum R.L."/>
            <person name="Miyata S."/>
            <person name="Diggins L.T."/>
            <person name="He J."/>
            <person name="Saucier M."/>
            <person name="Deziel E."/>
            <person name="Friedman L."/>
            <person name="Li L."/>
            <person name="Grills G."/>
            <person name="Montgomery K."/>
            <person name="Kucherlapati R."/>
            <person name="Rahme L.G."/>
            <person name="Ausubel F.M."/>
        </authorList>
    </citation>
    <scope>NUCLEOTIDE SEQUENCE [LARGE SCALE GENOMIC DNA]</scope>
    <source>
        <strain evidence="1 2">UCBPP-PA14</strain>
    </source>
</reference>
<dbReference type="EMBL" id="CP000438">
    <property type="protein sequence ID" value="ABJ15608.1"/>
    <property type="molecule type" value="Genomic_DNA"/>
</dbReference>
<proteinExistence type="predicted"/>
<dbReference type="AlphaFoldDB" id="A0A0H2ZKN5"/>
<evidence type="ECO:0000313" key="2">
    <source>
        <dbReference type="Proteomes" id="UP000000653"/>
    </source>
</evidence>
<sequence length="100" mass="10651">MRIELSPVVVLPEDSTDMDVMVSGDSIAVSGVMYDFSQLPEGGYLPASAIHEGPFSGRVTRAGGEICLTLVFPIRGSYSEAAKFPVPIHIVEDGTVELPK</sequence>
<dbReference type="RefSeq" id="WP_003113177.1">
    <property type="nucleotide sequence ID" value="NC_008463.1"/>
</dbReference>
<gene>
    <name evidence="1" type="ordered locus">PA14_08320</name>
</gene>
<dbReference type="HOGENOM" id="CLU_171754_0_0_6"/>
<accession>A0A0H2ZKN5</accession>
<name>A0A0H2ZKN5_PSEAB</name>
<organism evidence="1 2">
    <name type="scientific">Pseudomonas aeruginosa (strain UCBPP-PA14)</name>
    <dbReference type="NCBI Taxonomy" id="208963"/>
    <lineage>
        <taxon>Bacteria</taxon>
        <taxon>Pseudomonadati</taxon>
        <taxon>Pseudomonadota</taxon>
        <taxon>Gammaproteobacteria</taxon>
        <taxon>Pseudomonadales</taxon>
        <taxon>Pseudomonadaceae</taxon>
        <taxon>Pseudomonas</taxon>
    </lineage>
</organism>
<dbReference type="BioCyc" id="PAER208963:G1G74-688-MONOMER"/>
<dbReference type="Proteomes" id="UP000000653">
    <property type="component" value="Chromosome"/>
</dbReference>
<dbReference type="KEGG" id="pau:PA14_08320"/>
<protein>
    <submittedName>
        <fullName evidence="1">Uncharacterized protein</fullName>
    </submittedName>
</protein>